<evidence type="ECO:0000313" key="1">
    <source>
        <dbReference type="EMBL" id="KOY83450.1"/>
    </source>
</evidence>
<dbReference type="PIRSF" id="PIRSF008502">
    <property type="entry name" value="UCP008502"/>
    <property type="match status" value="1"/>
</dbReference>
<proteinExistence type="predicted"/>
<dbReference type="InterPro" id="IPR012545">
    <property type="entry name" value="DUF1697"/>
</dbReference>
<dbReference type="PANTHER" id="PTHR36439:SF1">
    <property type="entry name" value="DUF1697 DOMAIN-CONTAINING PROTEIN"/>
    <property type="match status" value="1"/>
</dbReference>
<dbReference type="OrthoDB" id="9806494at2"/>
<gene>
    <name evidence="1" type="ORF">ADM90_09325</name>
</gene>
<dbReference type="AlphaFoldDB" id="A0A0M9DMK6"/>
<dbReference type="EMBL" id="LGCI01000005">
    <property type="protein sequence ID" value="KOY83450.1"/>
    <property type="molecule type" value="Genomic_DNA"/>
</dbReference>
<sequence>MTKYIALLRGINVGGHNQIKMAALREALQILALQNIQTYIQSGNILFDSGESEAVLQQQIQAILQETFAITSTVILRTAEEFQAIMKQCPFSEQDIAEASATAVGECLHVAFLPAIPTKANAEKLLSYANDKERCVIEGRNIYLLFYHSIRNAKLGQQLPQLELPATVRNWKTITKLTKMIDE</sequence>
<reference evidence="1 2" key="1">
    <citation type="submission" date="2015-07" db="EMBL/GenBank/DDBJ databases">
        <title>Genome sequencing project for genomic taxonomy and phylogenomics of Bacillus-like bacteria.</title>
        <authorList>
            <person name="Liu B."/>
            <person name="Wang J."/>
            <person name="Zhu Y."/>
            <person name="Liu G."/>
            <person name="Chen Q."/>
            <person name="Chen Z."/>
            <person name="Che J."/>
            <person name="Ge C."/>
            <person name="Shi H."/>
            <person name="Pan Z."/>
            <person name="Liu X."/>
        </authorList>
    </citation>
    <scope>NUCLEOTIDE SEQUENCE [LARGE SCALE GENOMIC DNA]</scope>
    <source>
        <strain evidence="1 2">DSM 54</strain>
    </source>
</reference>
<dbReference type="SUPFAM" id="SSF160379">
    <property type="entry name" value="SP0830-like"/>
    <property type="match status" value="1"/>
</dbReference>
<evidence type="ECO:0000313" key="2">
    <source>
        <dbReference type="Proteomes" id="UP000037977"/>
    </source>
</evidence>
<dbReference type="Gene3D" id="3.30.70.1280">
    <property type="entry name" value="SP0830-like domains"/>
    <property type="match status" value="1"/>
</dbReference>
<dbReference type="PANTHER" id="PTHR36439">
    <property type="entry name" value="BLL4334 PROTEIN"/>
    <property type="match status" value="1"/>
</dbReference>
<name>A0A0M9DMK6_9BACI</name>
<dbReference type="RefSeq" id="WP_053994694.1">
    <property type="nucleotide sequence ID" value="NZ_CP065643.1"/>
</dbReference>
<dbReference type="Proteomes" id="UP000037977">
    <property type="component" value="Unassembled WGS sequence"/>
</dbReference>
<dbReference type="PATRIC" id="fig|33935.3.peg.1361"/>
<dbReference type="Pfam" id="PF08002">
    <property type="entry name" value="DUF1697"/>
    <property type="match status" value="1"/>
</dbReference>
<organism evidence="1 2">
    <name type="scientific">Lysinibacillus macroides</name>
    <dbReference type="NCBI Taxonomy" id="33935"/>
    <lineage>
        <taxon>Bacteria</taxon>
        <taxon>Bacillati</taxon>
        <taxon>Bacillota</taxon>
        <taxon>Bacilli</taxon>
        <taxon>Bacillales</taxon>
        <taxon>Bacillaceae</taxon>
        <taxon>Lysinibacillus</taxon>
    </lineage>
</organism>
<comment type="caution">
    <text evidence="1">The sequence shown here is derived from an EMBL/GenBank/DDBJ whole genome shotgun (WGS) entry which is preliminary data.</text>
</comment>
<dbReference type="STRING" id="33935.ADM90_09325"/>
<keyword evidence="2" id="KW-1185">Reference proteome</keyword>
<protein>
    <submittedName>
        <fullName evidence="1">Cytoplasmic protein</fullName>
    </submittedName>
</protein>
<accession>A0A0M9DMK6</accession>